<dbReference type="EMBL" id="JBHFFA010000001">
    <property type="protein sequence ID" value="KAL2652513.1"/>
    <property type="molecule type" value="Genomic_DNA"/>
</dbReference>
<dbReference type="GO" id="GO:0005524">
    <property type="term" value="F:ATP binding"/>
    <property type="evidence" value="ECO:0007669"/>
    <property type="project" value="UniProtKB-KW"/>
</dbReference>
<dbReference type="GO" id="GO:0030246">
    <property type="term" value="F:carbohydrate binding"/>
    <property type="evidence" value="ECO:0007669"/>
    <property type="project" value="UniProtKB-KW"/>
</dbReference>
<name>A0ABD1ZM30_9MARC</name>
<comment type="similarity">
    <text evidence="3">In the C-terminal section; belongs to the protein kinase superfamily. Ser/Thr protein kinase family.</text>
</comment>
<dbReference type="InterPro" id="IPR013320">
    <property type="entry name" value="ConA-like_dom_sf"/>
</dbReference>
<keyword evidence="10" id="KW-0067">ATP-binding</keyword>
<feature type="compositionally biased region" description="Basic and acidic residues" evidence="15">
    <location>
        <begin position="468"/>
        <end position="480"/>
    </location>
</feature>
<feature type="signal peptide" evidence="16">
    <location>
        <begin position="1"/>
        <end position="25"/>
    </location>
</feature>
<keyword evidence="5" id="KW-0812">Transmembrane</keyword>
<comment type="similarity">
    <text evidence="2">In the N-terminal section; belongs to the leguminous lectin family.</text>
</comment>
<evidence type="ECO:0000259" key="17">
    <source>
        <dbReference type="PROSITE" id="PS50011"/>
    </source>
</evidence>
<evidence type="ECO:0000256" key="5">
    <source>
        <dbReference type="ARBA" id="ARBA00022692"/>
    </source>
</evidence>
<dbReference type="SUPFAM" id="SSF49899">
    <property type="entry name" value="Concanavalin A-like lectins/glucanases"/>
    <property type="match status" value="1"/>
</dbReference>
<evidence type="ECO:0000256" key="6">
    <source>
        <dbReference type="ARBA" id="ARBA00022729"/>
    </source>
</evidence>
<evidence type="ECO:0000256" key="16">
    <source>
        <dbReference type="SAM" id="SignalP"/>
    </source>
</evidence>
<dbReference type="Pfam" id="PF00069">
    <property type="entry name" value="Pkinase"/>
    <property type="match status" value="1"/>
</dbReference>
<evidence type="ECO:0000256" key="3">
    <source>
        <dbReference type="ARBA" id="ARBA00010217"/>
    </source>
</evidence>
<evidence type="ECO:0000256" key="9">
    <source>
        <dbReference type="ARBA" id="ARBA00022777"/>
    </source>
</evidence>
<sequence length="480" mass="52885">MFTSRSLTFLLITFFALGLLTGTSSRQLFSFGGSGTKFKCRDNIICFGGAEASPLEYLALSTSKSDQEYGKALWYKPILLVDTATNSFSSFSTNFSFTIEPGDGGPSDGMTFVILSKPDVPGDWGSKFGLFNNEGGATSHGTLAIEFDTFYNPENGDEDSNHVALDLNTVFSVVARNASEVGIQLSGANKVDRDHFLLVYEFLPNGSLDKALFHPAPGCVLSWKQRFQIILGAAEALYYLHEGWRQQIIHRDFKSSNIMLDGNFNAMLGDFGLARMVEHHENPATTVVAGTYGYIAPEAHTLRKFTEKTDVYAFGAVALEVVCGRAVLNFQVPEDERTLVDWVWKKLEEDDLMSVVDLRLEAQYDVAQVQVLLLVGLLCSHPNPDERLSMRQVLKILSGDVAVPPVPLSKPALEYHISGRHFLMKALNSIISRDTKSETDAGPSSGSSYEQTRAQSDPSVNFSPLSGDVERARKRLNDTR</sequence>
<dbReference type="PROSITE" id="PS00108">
    <property type="entry name" value="PROTEIN_KINASE_ST"/>
    <property type="match status" value="1"/>
</dbReference>
<evidence type="ECO:0000313" key="19">
    <source>
        <dbReference type="Proteomes" id="UP001605036"/>
    </source>
</evidence>
<gene>
    <name evidence="18" type="ORF">R1flu_020641</name>
</gene>
<feature type="domain" description="Protein kinase" evidence="17">
    <location>
        <begin position="113"/>
        <end position="403"/>
    </location>
</feature>
<evidence type="ECO:0000256" key="15">
    <source>
        <dbReference type="SAM" id="MobiDB-lite"/>
    </source>
</evidence>
<keyword evidence="8" id="KW-0547">Nucleotide-binding</keyword>
<comment type="subcellular location">
    <subcellularLocation>
        <location evidence="1">Membrane</location>
        <topology evidence="1">Single-pass type I membrane protein</topology>
    </subcellularLocation>
</comment>
<comment type="caution">
    <text evidence="18">The sequence shown here is derived from an EMBL/GenBank/DDBJ whole genome shotgun (WGS) entry which is preliminary data.</text>
</comment>
<keyword evidence="6 16" id="KW-0732">Signal</keyword>
<evidence type="ECO:0000313" key="18">
    <source>
        <dbReference type="EMBL" id="KAL2652513.1"/>
    </source>
</evidence>
<dbReference type="Proteomes" id="UP001605036">
    <property type="component" value="Unassembled WGS sequence"/>
</dbReference>
<dbReference type="SUPFAM" id="SSF56112">
    <property type="entry name" value="Protein kinase-like (PK-like)"/>
    <property type="match status" value="1"/>
</dbReference>
<protein>
    <recommendedName>
        <fullName evidence="17">Protein kinase domain-containing protein</fullName>
    </recommendedName>
</protein>
<keyword evidence="9" id="KW-0418">Kinase</keyword>
<keyword evidence="11" id="KW-1133">Transmembrane helix</keyword>
<evidence type="ECO:0000256" key="11">
    <source>
        <dbReference type="ARBA" id="ARBA00022989"/>
    </source>
</evidence>
<feature type="chain" id="PRO_5044763236" description="Protein kinase domain-containing protein" evidence="16">
    <location>
        <begin position="26"/>
        <end position="480"/>
    </location>
</feature>
<dbReference type="GO" id="GO:0004674">
    <property type="term" value="F:protein serine/threonine kinase activity"/>
    <property type="evidence" value="ECO:0007669"/>
    <property type="project" value="UniProtKB-KW"/>
</dbReference>
<evidence type="ECO:0000256" key="10">
    <source>
        <dbReference type="ARBA" id="ARBA00022840"/>
    </source>
</evidence>
<dbReference type="AlphaFoldDB" id="A0ABD1ZM30"/>
<dbReference type="PANTHER" id="PTHR27007">
    <property type="match status" value="1"/>
</dbReference>
<organism evidence="18 19">
    <name type="scientific">Riccia fluitans</name>
    <dbReference type="NCBI Taxonomy" id="41844"/>
    <lineage>
        <taxon>Eukaryota</taxon>
        <taxon>Viridiplantae</taxon>
        <taxon>Streptophyta</taxon>
        <taxon>Embryophyta</taxon>
        <taxon>Marchantiophyta</taxon>
        <taxon>Marchantiopsida</taxon>
        <taxon>Marchantiidae</taxon>
        <taxon>Marchantiales</taxon>
        <taxon>Ricciaceae</taxon>
        <taxon>Riccia</taxon>
    </lineage>
</organism>
<feature type="region of interest" description="Disordered" evidence="15">
    <location>
        <begin position="435"/>
        <end position="480"/>
    </location>
</feature>
<evidence type="ECO:0000256" key="2">
    <source>
        <dbReference type="ARBA" id="ARBA00008536"/>
    </source>
</evidence>
<keyword evidence="7" id="KW-0430">Lectin</keyword>
<evidence type="ECO:0000256" key="14">
    <source>
        <dbReference type="ARBA" id="ARBA00048679"/>
    </source>
</evidence>
<keyword evidence="19" id="KW-1185">Reference proteome</keyword>
<evidence type="ECO:0000256" key="12">
    <source>
        <dbReference type="ARBA" id="ARBA00023136"/>
    </source>
</evidence>
<proteinExistence type="inferred from homology"/>
<evidence type="ECO:0000256" key="8">
    <source>
        <dbReference type="ARBA" id="ARBA00022741"/>
    </source>
</evidence>
<comment type="catalytic activity">
    <reaction evidence="14">
        <text>L-seryl-[protein] + ATP = O-phospho-L-seryl-[protein] + ADP + H(+)</text>
        <dbReference type="Rhea" id="RHEA:17989"/>
        <dbReference type="Rhea" id="RHEA-COMP:9863"/>
        <dbReference type="Rhea" id="RHEA-COMP:11604"/>
        <dbReference type="ChEBI" id="CHEBI:15378"/>
        <dbReference type="ChEBI" id="CHEBI:29999"/>
        <dbReference type="ChEBI" id="CHEBI:30616"/>
        <dbReference type="ChEBI" id="CHEBI:83421"/>
        <dbReference type="ChEBI" id="CHEBI:456216"/>
        <dbReference type="EC" id="2.7.11.1"/>
    </reaction>
</comment>
<dbReference type="Pfam" id="PF00139">
    <property type="entry name" value="Lectin_legB"/>
    <property type="match status" value="1"/>
</dbReference>
<evidence type="ECO:0000256" key="13">
    <source>
        <dbReference type="ARBA" id="ARBA00047899"/>
    </source>
</evidence>
<comment type="catalytic activity">
    <reaction evidence="13">
        <text>L-threonyl-[protein] + ATP = O-phospho-L-threonyl-[protein] + ADP + H(+)</text>
        <dbReference type="Rhea" id="RHEA:46608"/>
        <dbReference type="Rhea" id="RHEA-COMP:11060"/>
        <dbReference type="Rhea" id="RHEA-COMP:11605"/>
        <dbReference type="ChEBI" id="CHEBI:15378"/>
        <dbReference type="ChEBI" id="CHEBI:30013"/>
        <dbReference type="ChEBI" id="CHEBI:30616"/>
        <dbReference type="ChEBI" id="CHEBI:61977"/>
        <dbReference type="ChEBI" id="CHEBI:456216"/>
        <dbReference type="EC" id="2.7.11.1"/>
    </reaction>
</comment>
<evidence type="ECO:0000256" key="7">
    <source>
        <dbReference type="ARBA" id="ARBA00022734"/>
    </source>
</evidence>
<keyword evidence="4" id="KW-0723">Serine/threonine-protein kinase</keyword>
<dbReference type="Gene3D" id="2.60.120.200">
    <property type="match status" value="1"/>
</dbReference>
<keyword evidence="9" id="KW-0808">Transferase</keyword>
<dbReference type="InterPro" id="IPR011009">
    <property type="entry name" value="Kinase-like_dom_sf"/>
</dbReference>
<dbReference type="InterPro" id="IPR050528">
    <property type="entry name" value="L-type_Lectin-RKs"/>
</dbReference>
<accession>A0ABD1ZM30</accession>
<dbReference type="GO" id="GO:0016020">
    <property type="term" value="C:membrane"/>
    <property type="evidence" value="ECO:0007669"/>
    <property type="project" value="UniProtKB-SubCell"/>
</dbReference>
<reference evidence="18 19" key="1">
    <citation type="submission" date="2024-09" db="EMBL/GenBank/DDBJ databases">
        <title>Chromosome-scale assembly of Riccia fluitans.</title>
        <authorList>
            <person name="Paukszto L."/>
            <person name="Sawicki J."/>
            <person name="Karawczyk K."/>
            <person name="Piernik-Szablinska J."/>
            <person name="Szczecinska M."/>
            <person name="Mazdziarz M."/>
        </authorList>
    </citation>
    <scope>NUCLEOTIDE SEQUENCE [LARGE SCALE GENOMIC DNA]</scope>
    <source>
        <strain evidence="18">Rf_01</strain>
        <tissue evidence="18">Aerial parts of the thallus</tissue>
    </source>
</reference>
<dbReference type="InterPro" id="IPR000719">
    <property type="entry name" value="Prot_kinase_dom"/>
</dbReference>
<dbReference type="FunFam" id="1.10.510.10:FF:000108">
    <property type="entry name" value="L-type lectin-domain containing receptor kinase S.4"/>
    <property type="match status" value="1"/>
</dbReference>
<dbReference type="InterPro" id="IPR008271">
    <property type="entry name" value="Ser/Thr_kinase_AS"/>
</dbReference>
<dbReference type="Gene3D" id="1.10.510.10">
    <property type="entry name" value="Transferase(Phosphotransferase) domain 1"/>
    <property type="match status" value="1"/>
</dbReference>
<keyword evidence="12" id="KW-0472">Membrane</keyword>
<feature type="compositionally biased region" description="Polar residues" evidence="15">
    <location>
        <begin position="442"/>
        <end position="464"/>
    </location>
</feature>
<dbReference type="InterPro" id="IPR001220">
    <property type="entry name" value="Legume_lectin_dom"/>
</dbReference>
<dbReference type="PROSITE" id="PS50011">
    <property type="entry name" value="PROTEIN_KINASE_DOM"/>
    <property type="match status" value="1"/>
</dbReference>
<evidence type="ECO:0000256" key="1">
    <source>
        <dbReference type="ARBA" id="ARBA00004479"/>
    </source>
</evidence>
<evidence type="ECO:0000256" key="4">
    <source>
        <dbReference type="ARBA" id="ARBA00022527"/>
    </source>
</evidence>